<feature type="compositionally biased region" description="Low complexity" evidence="5">
    <location>
        <begin position="514"/>
        <end position="527"/>
    </location>
</feature>
<feature type="non-terminal residue" evidence="8">
    <location>
        <position position="1"/>
    </location>
</feature>
<evidence type="ECO:0000256" key="3">
    <source>
        <dbReference type="ARBA" id="ARBA00022989"/>
    </source>
</evidence>
<feature type="region of interest" description="Disordered" evidence="5">
    <location>
        <begin position="514"/>
        <end position="551"/>
    </location>
</feature>
<comment type="subcellular location">
    <subcellularLocation>
        <location evidence="1">Endomembrane system</location>
    </subcellularLocation>
</comment>
<keyword evidence="3" id="KW-1133">Transmembrane helix</keyword>
<proteinExistence type="predicted"/>
<dbReference type="Pfam" id="PF07738">
    <property type="entry name" value="Sad1_UNC"/>
    <property type="match status" value="1"/>
</dbReference>
<dbReference type="InterPro" id="IPR045120">
    <property type="entry name" value="Suco/Slp1-like"/>
</dbReference>
<reference evidence="8" key="1">
    <citation type="submission" date="2023-10" db="EMBL/GenBank/DDBJ databases">
        <authorList>
            <person name="Chen Y."/>
            <person name="Shah S."/>
            <person name="Dougan E. K."/>
            <person name="Thang M."/>
            <person name="Chan C."/>
        </authorList>
    </citation>
    <scope>NUCLEOTIDE SEQUENCE [LARGE SCALE GENOMIC DNA]</scope>
</reference>
<dbReference type="PROSITE" id="PS51469">
    <property type="entry name" value="SUN"/>
    <property type="match status" value="1"/>
</dbReference>
<dbReference type="EMBL" id="CAUYUJ010003958">
    <property type="protein sequence ID" value="CAK0807576.1"/>
    <property type="molecule type" value="Genomic_DNA"/>
</dbReference>
<evidence type="ECO:0000313" key="8">
    <source>
        <dbReference type="EMBL" id="CAK0807576.1"/>
    </source>
</evidence>
<sequence length="894" mass="96260">SADPRSSRAVLKLLCFLANAGVTREDLGDGDCEGLLVPADYMGICGRWQCGNPLIDHCFFTDPVDRKSSQALAAPAADARASLPAAGPGADALASVRRRRRLRSMPARSRIRPGRLCTCGYDAWWRRAWRQHFQNASELERRRRTAAAAAAAAESTRRHGVCRWAEPFRQCDAHGGAALSQLWDRFGAQLAMKLTGEIDDEPPPAALESPPNGTREASEARPWRHCADEGEICLCAGEIRFGAGAQWAAETLNARHGLLSCIASFFEGSGALPEGTQRTCECSSPVPPGPLRVPSNATSLVSKDKKRSQAQSYIRSTPYSEDFTNGARYDYASAGAGARLVKHAKGILHARTILSPDTSTYMLASCSMRTWFVVSLLEDLFLEYIGLVSLELFASGFRHLQVLGSTKYPTDEWTVLGVVETNFTGSYELFDIGARCRQEAECWVRFLKIRVLSHHEMEDNTFCALTRFQAFGSTQMTYIADESNKPAAVDSRIEPSLADVAEWHDLTAQAALAGPLGRGAPPEAASHPPSPVRAVREESQPEPPPQPAAAAEPLGLARRGPFTQAIASIDRTLQKALQLPQVVLQSLRGPDRLEATPDEEPVGGQPASGGDEHAAAGEAAAGRPGADGSATERPRRSPLEVLAELTASDAAVLANDTGLASLQRLQLSLGSLLNSPSVAGALELAAGGGKNKSKRANKTSSSTPPLVRIDNDLREVQDGQAMLQESVKALASGLNSALVLLVDVLREHDDRAQLLEDSQKFSVCEAPGDDAGPYSYITGSAPAGPHRVLAVPRQLAESLSPDRCLLLALLAWNVLLCYRSRWQTTPAAEPTDEAVGLFCEAAQPGEDKRTILESNSLTVSGASGRRMLRELRKREQGRPRPEPLQESVCFLPGR</sequence>
<protein>
    <recommendedName>
        <fullName evidence="7">SUN domain-containing protein</fullName>
    </recommendedName>
</protein>
<evidence type="ECO:0000259" key="7">
    <source>
        <dbReference type="PROSITE" id="PS51469"/>
    </source>
</evidence>
<feature type="region of interest" description="Disordered" evidence="5">
    <location>
        <begin position="589"/>
        <end position="635"/>
    </location>
</feature>
<feature type="domain" description="SUN" evidence="7">
    <location>
        <begin position="308"/>
        <end position="475"/>
    </location>
</feature>
<dbReference type="PANTHER" id="PTHR12953">
    <property type="entry name" value="MEMBRANE PROTEIN CH1 RELATED"/>
    <property type="match status" value="1"/>
</dbReference>
<organism evidence="8 9">
    <name type="scientific">Prorocentrum cordatum</name>
    <dbReference type="NCBI Taxonomy" id="2364126"/>
    <lineage>
        <taxon>Eukaryota</taxon>
        <taxon>Sar</taxon>
        <taxon>Alveolata</taxon>
        <taxon>Dinophyceae</taxon>
        <taxon>Prorocentrales</taxon>
        <taxon>Prorocentraceae</taxon>
        <taxon>Prorocentrum</taxon>
    </lineage>
</organism>
<keyword evidence="6" id="KW-0732">Signal</keyword>
<feature type="signal peptide" evidence="6">
    <location>
        <begin position="1"/>
        <end position="25"/>
    </location>
</feature>
<evidence type="ECO:0000256" key="1">
    <source>
        <dbReference type="ARBA" id="ARBA00004308"/>
    </source>
</evidence>
<keyword evidence="4" id="KW-0472">Membrane</keyword>
<evidence type="ECO:0000256" key="2">
    <source>
        <dbReference type="ARBA" id="ARBA00022692"/>
    </source>
</evidence>
<feature type="region of interest" description="Disordered" evidence="5">
    <location>
        <begin position="197"/>
        <end position="221"/>
    </location>
</feature>
<dbReference type="Proteomes" id="UP001189429">
    <property type="component" value="Unassembled WGS sequence"/>
</dbReference>
<name>A0ABN9QQ55_9DINO</name>
<keyword evidence="2" id="KW-0812">Transmembrane</keyword>
<gene>
    <name evidence="8" type="ORF">PCOR1329_LOCUS13421</name>
</gene>
<feature type="compositionally biased region" description="Low complexity" evidence="5">
    <location>
        <begin position="616"/>
        <end position="628"/>
    </location>
</feature>
<evidence type="ECO:0000313" key="9">
    <source>
        <dbReference type="Proteomes" id="UP001189429"/>
    </source>
</evidence>
<dbReference type="PANTHER" id="PTHR12953:SF0">
    <property type="entry name" value="SUN DOMAIN-CONTAINING OSSIFICATION FACTOR"/>
    <property type="match status" value="1"/>
</dbReference>
<feature type="chain" id="PRO_5047317733" description="SUN domain-containing protein" evidence="6">
    <location>
        <begin position="26"/>
        <end position="894"/>
    </location>
</feature>
<accession>A0ABN9QQ55</accession>
<dbReference type="InterPro" id="IPR012919">
    <property type="entry name" value="SUN_dom"/>
</dbReference>
<evidence type="ECO:0000256" key="5">
    <source>
        <dbReference type="SAM" id="MobiDB-lite"/>
    </source>
</evidence>
<feature type="region of interest" description="Disordered" evidence="5">
    <location>
        <begin position="687"/>
        <end position="706"/>
    </location>
</feature>
<evidence type="ECO:0000256" key="6">
    <source>
        <dbReference type="SAM" id="SignalP"/>
    </source>
</evidence>
<evidence type="ECO:0000256" key="4">
    <source>
        <dbReference type="ARBA" id="ARBA00023136"/>
    </source>
</evidence>
<comment type="caution">
    <text evidence="8">The sequence shown here is derived from an EMBL/GenBank/DDBJ whole genome shotgun (WGS) entry which is preliminary data.</text>
</comment>
<keyword evidence="9" id="KW-1185">Reference proteome</keyword>